<dbReference type="KEGG" id="erx:ATZ35_05060"/>
<dbReference type="GO" id="GO:0022857">
    <property type="term" value="F:transmembrane transporter activity"/>
    <property type="evidence" value="ECO:0007669"/>
    <property type="project" value="TreeGrafter"/>
</dbReference>
<keyword evidence="4 6" id="KW-1133">Transmembrane helix</keyword>
<feature type="transmembrane region" description="Helical" evidence="6">
    <location>
        <begin position="350"/>
        <end position="369"/>
    </location>
</feature>
<evidence type="ECO:0000256" key="1">
    <source>
        <dbReference type="ARBA" id="ARBA00004651"/>
    </source>
</evidence>
<evidence type="ECO:0000256" key="3">
    <source>
        <dbReference type="ARBA" id="ARBA00022692"/>
    </source>
</evidence>
<dbReference type="GO" id="GO:0005886">
    <property type="term" value="C:plasma membrane"/>
    <property type="evidence" value="ECO:0007669"/>
    <property type="project" value="UniProtKB-SubCell"/>
</dbReference>
<organism evidence="8 9">
    <name type="scientific">Enterococcus rotai</name>
    <dbReference type="NCBI Taxonomy" id="118060"/>
    <lineage>
        <taxon>Bacteria</taxon>
        <taxon>Bacillati</taxon>
        <taxon>Bacillota</taxon>
        <taxon>Bacilli</taxon>
        <taxon>Lactobacillales</taxon>
        <taxon>Enterococcaceae</taxon>
        <taxon>Enterococcus</taxon>
    </lineage>
</organism>
<evidence type="ECO:0000256" key="4">
    <source>
        <dbReference type="ARBA" id="ARBA00022989"/>
    </source>
</evidence>
<dbReference type="Proteomes" id="UP000067523">
    <property type="component" value="Chromosome"/>
</dbReference>
<feature type="transmembrane region" description="Helical" evidence="6">
    <location>
        <begin position="433"/>
        <end position="457"/>
    </location>
</feature>
<dbReference type="Pfam" id="PF02687">
    <property type="entry name" value="FtsX"/>
    <property type="match status" value="1"/>
</dbReference>
<protein>
    <recommendedName>
        <fullName evidence="7">ABC3 transporter permease C-terminal domain-containing protein</fullName>
    </recommendedName>
</protein>
<dbReference type="PANTHER" id="PTHR30572">
    <property type="entry name" value="MEMBRANE COMPONENT OF TRANSPORTER-RELATED"/>
    <property type="match status" value="1"/>
</dbReference>
<accession>A0A0U2WMS9</accession>
<keyword evidence="9" id="KW-1185">Reference proteome</keyword>
<dbReference type="STRING" id="118060.ATZ35_05060"/>
<name>A0A0U2WMS9_9ENTE</name>
<feature type="domain" description="ABC3 transporter permease C-terminal" evidence="7">
    <location>
        <begin position="312"/>
        <end position="461"/>
    </location>
</feature>
<dbReference type="InterPro" id="IPR050250">
    <property type="entry name" value="Macrolide_Exporter_MacB"/>
</dbReference>
<dbReference type="AlphaFoldDB" id="A0A0U2WMS9"/>
<evidence type="ECO:0000313" key="8">
    <source>
        <dbReference type="EMBL" id="ALS36550.1"/>
    </source>
</evidence>
<dbReference type="PANTHER" id="PTHR30572:SF9">
    <property type="entry name" value="ABC TRANSPORTER PERMEASE PROTEIN"/>
    <property type="match status" value="1"/>
</dbReference>
<reference evidence="9" key="1">
    <citation type="submission" date="2015-12" db="EMBL/GenBank/DDBJ databases">
        <authorList>
            <person name="Lauer A."/>
            <person name="Humrighouse B."/>
            <person name="Loparev V."/>
            <person name="Shewmaker P.L."/>
            <person name="Whitney A.M."/>
            <person name="McLaughlin R.W."/>
        </authorList>
    </citation>
    <scope>NUCLEOTIDE SEQUENCE [LARGE SCALE GENOMIC DNA]</scope>
    <source>
        <strain evidence="9">LMG 26678</strain>
    </source>
</reference>
<keyword evidence="3 6" id="KW-0812">Transmembrane</keyword>
<dbReference type="RefSeq" id="WP_208929791.1">
    <property type="nucleotide sequence ID" value="NZ_CP013655.1"/>
</dbReference>
<feature type="transmembrane region" description="Helical" evidence="6">
    <location>
        <begin position="20"/>
        <end position="38"/>
    </location>
</feature>
<proteinExistence type="predicted"/>
<gene>
    <name evidence="8" type="ORF">ATZ35_05060</name>
</gene>
<dbReference type="InterPro" id="IPR003838">
    <property type="entry name" value="ABC3_permease_C"/>
</dbReference>
<evidence type="ECO:0000256" key="6">
    <source>
        <dbReference type="SAM" id="Phobius"/>
    </source>
</evidence>
<evidence type="ECO:0000313" key="9">
    <source>
        <dbReference type="Proteomes" id="UP000067523"/>
    </source>
</evidence>
<keyword evidence="2" id="KW-1003">Cell membrane</keyword>
<comment type="subcellular location">
    <subcellularLocation>
        <location evidence="1">Cell membrane</location>
        <topology evidence="1">Multi-pass membrane protein</topology>
    </subcellularLocation>
</comment>
<dbReference type="EMBL" id="CP013655">
    <property type="protein sequence ID" value="ALS36550.1"/>
    <property type="molecule type" value="Genomic_DNA"/>
</dbReference>
<keyword evidence="5 6" id="KW-0472">Membrane</keyword>
<evidence type="ECO:0000259" key="7">
    <source>
        <dbReference type="Pfam" id="PF02687"/>
    </source>
</evidence>
<feature type="transmembrane region" description="Helical" evidence="6">
    <location>
        <begin position="306"/>
        <end position="330"/>
    </location>
</feature>
<sequence>MSIFQRIFQSIINLKKRTIILGVLFIVVSVFLVSGSSIQHSLKKVLNETKDQVNPVISVELDLDALMKEMYGGGSSSGKQNIDEQLVKKISESSYVKDFSVYSNAAVSTQFSNNESTNVSDQVPEGYVTPTNELSIFDSTNPDLAKTKIKVVEGKLPDNSDLENPIMVSEKYAKEYNLKVGDSLNLDLSSGFQENKTKKEMDAKISGVYTLTEDNESVYLSKEKETFYSTRKVLDDAKKVQFQDEGINSPIMNYEKVKVELKNPMNTDKFISEIKSGGGDFSAIKFNSTYEQYKTISNMIDKIMNIFSVLQLVIFVVAAVIVSLIMLLSLRERKYEIGLLLALGETKFKILLQMFLEVTTVLVISFMIGSGISNFIVNPIAAETINQEMQQTISDSKQEPMVQRGPNYVEDTSVKLDTEIQIQEQDKAQNIKIAGFIFMILLGIVLFSTTIPTMRILKKSPKSILSSTE</sequence>
<evidence type="ECO:0000256" key="2">
    <source>
        <dbReference type="ARBA" id="ARBA00022475"/>
    </source>
</evidence>
<evidence type="ECO:0000256" key="5">
    <source>
        <dbReference type="ARBA" id="ARBA00023136"/>
    </source>
</evidence>